<feature type="transmembrane region" description="Helical" evidence="8">
    <location>
        <begin position="417"/>
        <end position="440"/>
    </location>
</feature>
<name>A0A9X3TNI1_9BACL</name>
<dbReference type="EMBL" id="JAPYYP010000003">
    <property type="protein sequence ID" value="MDA5107622.1"/>
    <property type="molecule type" value="Genomic_DNA"/>
</dbReference>
<accession>A0A9X3TNI1</accession>
<feature type="transmembrane region" description="Helical" evidence="8">
    <location>
        <begin position="190"/>
        <end position="212"/>
    </location>
</feature>
<dbReference type="PROSITE" id="PS50928">
    <property type="entry name" value="ABC_TM1"/>
    <property type="match status" value="2"/>
</dbReference>
<evidence type="ECO:0000256" key="6">
    <source>
        <dbReference type="ARBA" id="ARBA00022989"/>
    </source>
</evidence>
<feature type="transmembrane region" description="Helical" evidence="8">
    <location>
        <begin position="94"/>
        <end position="120"/>
    </location>
</feature>
<feature type="transmembrane region" description="Helical" evidence="8">
    <location>
        <begin position="140"/>
        <end position="161"/>
    </location>
</feature>
<dbReference type="Pfam" id="PF00528">
    <property type="entry name" value="BPD_transp_1"/>
    <property type="match status" value="2"/>
</dbReference>
<sequence length="550" mass="61232">MRMRTLKRNIQRYGNGWLWISLIGAVVIPLPILHIVSSLFQKPNDNWAHIKEYLLLKYALNSLQLVLWTGALTVVIGITLAWLITAYDFPLRRFFNWALTLPLAVPPYIAAYTYSTMFGYTGVVQSTLRNHFGLVLPQEWFNLMSMRGAVFIFTLFLYPYVYLMTRTFLERQCASYVESARLLGQKPLGIFVRVVLPLSRPALAAAAALVVFEVLSDYGVSSYFGIPTVSVAIFRTWFGMYDLDSASRLAAWLMAVLIGLLIVERLLRKRQSFSPSTSKTRPLKLKALRGVSALAAVLFCLFIFSLAFLIPVLQLITWAGWTYDEVLTPAFWDLIRSTLFVSLAAAAIVMMLSAVVANTCRHLPVWLSVLLSRVVTSGYSIPGTIVAIGILALFTAIDHALSPVYARIGLGEDRLVLSMSVAMLICGYVVRFMAIGYNAVETGFEKTGKTYTEAARVMGLGMTETFFRVDLRFIAGSLGSGLILTFVEIVKELPLALLLRPFNFDTLATKVYQYAGDEQIIEASIPSLCIIGISLISVVAIHHFGRRSNS</sequence>
<feature type="transmembrane region" description="Helical" evidence="8">
    <location>
        <begin position="249"/>
        <end position="267"/>
    </location>
</feature>
<evidence type="ECO:0000256" key="1">
    <source>
        <dbReference type="ARBA" id="ARBA00004429"/>
    </source>
</evidence>
<evidence type="ECO:0000256" key="3">
    <source>
        <dbReference type="ARBA" id="ARBA00022475"/>
    </source>
</evidence>
<dbReference type="InterPro" id="IPR000515">
    <property type="entry name" value="MetI-like"/>
</dbReference>
<dbReference type="PANTHER" id="PTHR43357:SF3">
    <property type="entry name" value="FE(3+)-TRANSPORT SYSTEM PERMEASE PROTEIN FBPB 2"/>
    <property type="match status" value="1"/>
</dbReference>
<comment type="subcellular location">
    <subcellularLocation>
        <location evidence="1">Cell inner membrane</location>
        <topology evidence="1">Multi-pass membrane protein</topology>
    </subcellularLocation>
    <subcellularLocation>
        <location evidence="8">Cell membrane</location>
        <topology evidence="8">Multi-pass membrane protein</topology>
    </subcellularLocation>
</comment>
<protein>
    <submittedName>
        <fullName evidence="10">Iron ABC transporter permease</fullName>
    </submittedName>
</protein>
<evidence type="ECO:0000313" key="11">
    <source>
        <dbReference type="Proteomes" id="UP001151071"/>
    </source>
</evidence>
<dbReference type="RefSeq" id="WP_035288971.1">
    <property type="nucleotide sequence ID" value="NZ_JAPYYP010000003.1"/>
</dbReference>
<dbReference type="Proteomes" id="UP001151071">
    <property type="component" value="Unassembled WGS sequence"/>
</dbReference>
<comment type="caution">
    <text evidence="10">The sequence shown here is derived from an EMBL/GenBank/DDBJ whole genome shotgun (WGS) entry which is preliminary data.</text>
</comment>
<keyword evidence="3" id="KW-1003">Cell membrane</keyword>
<feature type="transmembrane region" description="Helical" evidence="8">
    <location>
        <begin position="523"/>
        <end position="544"/>
    </location>
</feature>
<dbReference type="AlphaFoldDB" id="A0A9X3TNI1"/>
<dbReference type="CDD" id="cd06261">
    <property type="entry name" value="TM_PBP2"/>
    <property type="match status" value="2"/>
</dbReference>
<dbReference type="Gene3D" id="1.10.3720.10">
    <property type="entry name" value="MetI-like"/>
    <property type="match status" value="2"/>
</dbReference>
<feature type="transmembrane region" description="Helical" evidence="8">
    <location>
        <begin position="288"/>
        <end position="314"/>
    </location>
</feature>
<evidence type="ECO:0000256" key="7">
    <source>
        <dbReference type="ARBA" id="ARBA00023136"/>
    </source>
</evidence>
<dbReference type="GO" id="GO:0055085">
    <property type="term" value="P:transmembrane transport"/>
    <property type="evidence" value="ECO:0007669"/>
    <property type="project" value="InterPro"/>
</dbReference>
<keyword evidence="11" id="KW-1185">Reference proteome</keyword>
<feature type="transmembrane region" description="Helical" evidence="8">
    <location>
        <begin position="378"/>
        <end position="397"/>
    </location>
</feature>
<evidence type="ECO:0000256" key="4">
    <source>
        <dbReference type="ARBA" id="ARBA00022519"/>
    </source>
</evidence>
<gene>
    <name evidence="10" type="ORF">O3V59_04555</name>
</gene>
<proteinExistence type="inferred from homology"/>
<feature type="transmembrane region" description="Helical" evidence="8">
    <location>
        <begin position="334"/>
        <end position="357"/>
    </location>
</feature>
<organism evidence="10 11">
    <name type="scientific">Brevibacillus thermoruber</name>
    <dbReference type="NCBI Taxonomy" id="33942"/>
    <lineage>
        <taxon>Bacteria</taxon>
        <taxon>Bacillati</taxon>
        <taxon>Bacillota</taxon>
        <taxon>Bacilli</taxon>
        <taxon>Bacillales</taxon>
        <taxon>Paenibacillaceae</taxon>
        <taxon>Brevibacillus</taxon>
    </lineage>
</organism>
<keyword evidence="7 8" id="KW-0472">Membrane</keyword>
<feature type="transmembrane region" description="Helical" evidence="8">
    <location>
        <begin position="471"/>
        <end position="490"/>
    </location>
</feature>
<feature type="domain" description="ABC transmembrane type-1" evidence="9">
    <location>
        <begin position="59"/>
        <end position="262"/>
    </location>
</feature>
<dbReference type="InterPro" id="IPR035906">
    <property type="entry name" value="MetI-like_sf"/>
</dbReference>
<reference evidence="10" key="1">
    <citation type="submission" date="2022-12" db="EMBL/GenBank/DDBJ databases">
        <title>Draft genome sequence of the thermophilic strain Brevibacillus thermoruber HT42, isolated from Los Humeros, Puebla, Mexico, with biotechnological potential.</title>
        <authorList>
            <person name="Lara Sanchez J."/>
            <person name="Solis Palacios R."/>
            <person name="Bustos Baena A.S."/>
            <person name="Ruz Baez A.E."/>
            <person name="Espinosa Luna G."/>
            <person name="Oliart Ros R.M."/>
        </authorList>
    </citation>
    <scope>NUCLEOTIDE SEQUENCE</scope>
    <source>
        <strain evidence="10">HT42</strain>
    </source>
</reference>
<evidence type="ECO:0000256" key="5">
    <source>
        <dbReference type="ARBA" id="ARBA00022692"/>
    </source>
</evidence>
<dbReference type="PANTHER" id="PTHR43357">
    <property type="entry name" value="INNER MEMBRANE ABC TRANSPORTER PERMEASE PROTEIN YDCV"/>
    <property type="match status" value="1"/>
</dbReference>
<keyword evidence="4" id="KW-0997">Cell inner membrane</keyword>
<feature type="domain" description="ABC transmembrane type-1" evidence="9">
    <location>
        <begin position="335"/>
        <end position="541"/>
    </location>
</feature>
<evidence type="ECO:0000256" key="2">
    <source>
        <dbReference type="ARBA" id="ARBA00022448"/>
    </source>
</evidence>
<comment type="similarity">
    <text evidence="8">Belongs to the binding-protein-dependent transport system permease family.</text>
</comment>
<keyword evidence="6 8" id="KW-1133">Transmembrane helix</keyword>
<keyword evidence="2 8" id="KW-0813">Transport</keyword>
<evidence type="ECO:0000313" key="10">
    <source>
        <dbReference type="EMBL" id="MDA5107622.1"/>
    </source>
</evidence>
<evidence type="ECO:0000256" key="8">
    <source>
        <dbReference type="RuleBase" id="RU363032"/>
    </source>
</evidence>
<dbReference type="SUPFAM" id="SSF161098">
    <property type="entry name" value="MetI-like"/>
    <property type="match status" value="2"/>
</dbReference>
<evidence type="ECO:0000259" key="9">
    <source>
        <dbReference type="PROSITE" id="PS50928"/>
    </source>
</evidence>
<feature type="transmembrane region" description="Helical" evidence="8">
    <location>
        <begin position="65"/>
        <end position="87"/>
    </location>
</feature>
<dbReference type="GO" id="GO:0005886">
    <property type="term" value="C:plasma membrane"/>
    <property type="evidence" value="ECO:0007669"/>
    <property type="project" value="UniProtKB-SubCell"/>
</dbReference>
<keyword evidence="5 8" id="KW-0812">Transmembrane</keyword>
<feature type="transmembrane region" description="Helical" evidence="8">
    <location>
        <begin position="16"/>
        <end position="36"/>
    </location>
</feature>